<feature type="region of interest" description="Disordered" evidence="1">
    <location>
        <begin position="1"/>
        <end position="40"/>
    </location>
</feature>
<feature type="compositionally biased region" description="Low complexity" evidence="1">
    <location>
        <begin position="447"/>
        <end position="460"/>
    </location>
</feature>
<feature type="compositionally biased region" description="Basic and acidic residues" evidence="1">
    <location>
        <begin position="428"/>
        <end position="444"/>
    </location>
</feature>
<feature type="compositionally biased region" description="Polar residues" evidence="1">
    <location>
        <begin position="721"/>
        <end position="732"/>
    </location>
</feature>
<dbReference type="InterPro" id="IPR031761">
    <property type="entry name" value="FOG_N"/>
</dbReference>
<feature type="compositionally biased region" description="Polar residues" evidence="1">
    <location>
        <begin position="1"/>
        <end position="12"/>
    </location>
</feature>
<evidence type="ECO:0000259" key="3">
    <source>
        <dbReference type="Pfam" id="PF15888"/>
    </source>
</evidence>
<feature type="compositionally biased region" description="Low complexity" evidence="1">
    <location>
        <begin position="396"/>
        <end position="418"/>
    </location>
</feature>
<proteinExistence type="predicted"/>
<feature type="compositionally biased region" description="Polar residues" evidence="1">
    <location>
        <begin position="811"/>
        <end position="857"/>
    </location>
</feature>
<feature type="compositionally biased region" description="Polar residues" evidence="1">
    <location>
        <begin position="749"/>
        <end position="758"/>
    </location>
</feature>
<feature type="region of interest" description="Disordered" evidence="1">
    <location>
        <begin position="585"/>
        <end position="636"/>
    </location>
</feature>
<evidence type="ECO:0000313" key="4">
    <source>
        <dbReference type="EnsemblMetazoa" id="AATE007282-PA.1"/>
    </source>
</evidence>
<feature type="region of interest" description="Disordered" evidence="1">
    <location>
        <begin position="811"/>
        <end position="886"/>
    </location>
</feature>
<evidence type="ECO:0000256" key="2">
    <source>
        <dbReference type="SAM" id="Phobius"/>
    </source>
</evidence>
<reference evidence="4" key="1">
    <citation type="submission" date="2022-08" db="UniProtKB">
        <authorList>
            <consortium name="EnsemblMetazoa"/>
        </authorList>
    </citation>
    <scope>IDENTIFICATION</scope>
    <source>
        <strain evidence="4">EBRO</strain>
    </source>
</reference>
<accession>A0A182IXB5</accession>
<feature type="compositionally biased region" description="Low complexity" evidence="1">
    <location>
        <begin position="858"/>
        <end position="876"/>
    </location>
</feature>
<feature type="domain" description="Folded gastrulation N-terminal" evidence="3">
    <location>
        <begin position="125"/>
        <end position="220"/>
    </location>
</feature>
<feature type="region of interest" description="Disordered" evidence="1">
    <location>
        <begin position="684"/>
        <end position="776"/>
    </location>
</feature>
<feature type="compositionally biased region" description="Low complexity" evidence="1">
    <location>
        <begin position="351"/>
        <end position="378"/>
    </location>
</feature>
<keyword evidence="2" id="KW-0812">Transmembrane</keyword>
<organism evidence="4">
    <name type="scientific">Anopheles atroparvus</name>
    <name type="common">European mosquito</name>
    <dbReference type="NCBI Taxonomy" id="41427"/>
    <lineage>
        <taxon>Eukaryota</taxon>
        <taxon>Metazoa</taxon>
        <taxon>Ecdysozoa</taxon>
        <taxon>Arthropoda</taxon>
        <taxon>Hexapoda</taxon>
        <taxon>Insecta</taxon>
        <taxon>Pterygota</taxon>
        <taxon>Neoptera</taxon>
        <taxon>Endopterygota</taxon>
        <taxon>Diptera</taxon>
        <taxon>Nematocera</taxon>
        <taxon>Culicoidea</taxon>
        <taxon>Culicidae</taxon>
        <taxon>Anophelinae</taxon>
        <taxon>Anopheles</taxon>
    </lineage>
</organism>
<sequence>MTQMRQRTTRGSRFTDCPIEPSCTSGQGPAGKRESTGTVATPRTATTTTHRTMPATMKRKQQTVTTRTVLLCCWCLLLVTTGSTGLPITSKPLDNNPDHLTWEAAWLSEDSRAPQPLTGGKSKKITPKSIFITPFLNNYNTSACPPDYKVDFNGKCIQVVSINTADILVTKLQSLFSQHGDNGSPGGAGEDDYDYDYDSTGPFQVNLPLSIDLAPEPPQPQIPQGGPKLTYQDIPGPSFYDSAMVDVATVEQDNGKITTVSVSATGASDKPFPATTVATSGGNGKEPVTATTTTTTATSSSSSSSSDQTVAESHTDISFLAFETLPNGTLAGQIELDGNNRTVVQSIFVSSTTTTTTTSTERPTTTGGSTTEFTASTELDSRPGTTTDRTGEAADTDATVASSSMSSTPDMSASTMTTVQGESTITTDRQDDTYPTESDHEKNVDASSTSTTTGSMATTTINSATTGQGDELDELKLELIDELLLMDNNRSTVASTPPDTSTTEDVSEMDLDTLPTSETQPVDEIPTLASHQEPSTTVNVRTIPPTRAPVQIITPLRNSWFDYGNRGGGSLAPAHLVAASHIIQQDRTTRATPETTTVPYDRSTSGEPHQSMVRNDPAREEQNLRPISDTNDASNRFVYHPTEASASTSERDILQVRPLATTSASNNHNYLEQLRKINEIVAEKRRQQQQQEQQLAATGNGDGSTGSRIRFPSRDDEQLTGAASSNSYQQTMAASSSSAGGGGVRFPGSATNRLTANGNRLPDIFPKKSPDSTTQRPAFWWLPSGWEVDQTGNKPMLLRFWSRMPLVRDASQQGSANGANENELSTGGTGTNSSNRWRSSTGFQSGNSLPAAATNTGSSRAVSSSSSSSHPVASARGNSKSPSENFYKEVSAQEVYKVMNARQLNHHQKR</sequence>
<dbReference type="VEuPathDB" id="VectorBase:AATE007282"/>
<feature type="compositionally biased region" description="Low complexity" evidence="1">
    <location>
        <begin position="289"/>
        <end position="306"/>
    </location>
</feature>
<name>A0A182IXB5_ANOAO</name>
<evidence type="ECO:0000256" key="1">
    <source>
        <dbReference type="SAM" id="MobiDB-lite"/>
    </source>
</evidence>
<feature type="region of interest" description="Disordered" evidence="1">
    <location>
        <begin position="180"/>
        <end position="199"/>
    </location>
</feature>
<keyword evidence="2" id="KW-0472">Membrane</keyword>
<feature type="transmembrane region" description="Helical" evidence="2">
    <location>
        <begin position="68"/>
        <end position="88"/>
    </location>
</feature>
<dbReference type="AlphaFoldDB" id="A0A182IXB5"/>
<feature type="region of interest" description="Disordered" evidence="1">
    <location>
        <begin position="265"/>
        <end position="309"/>
    </location>
</feature>
<feature type="region of interest" description="Disordered" evidence="1">
    <location>
        <begin position="351"/>
        <end position="467"/>
    </location>
</feature>
<keyword evidence="2" id="KW-1133">Transmembrane helix</keyword>
<dbReference type="Pfam" id="PF15888">
    <property type="entry name" value="FOG_N"/>
    <property type="match status" value="1"/>
</dbReference>
<protein>
    <recommendedName>
        <fullName evidence="3">Folded gastrulation N-terminal domain-containing protein</fullName>
    </recommendedName>
</protein>
<dbReference type="EnsemblMetazoa" id="AATE007282-RA">
    <property type="protein sequence ID" value="AATE007282-PA.1"/>
    <property type="gene ID" value="AATE007282"/>
</dbReference>